<organism evidence="2 3">
    <name type="scientific">Mycobacterium terramassiliense</name>
    <dbReference type="NCBI Taxonomy" id="1841859"/>
    <lineage>
        <taxon>Bacteria</taxon>
        <taxon>Bacillati</taxon>
        <taxon>Actinomycetota</taxon>
        <taxon>Actinomycetes</taxon>
        <taxon>Mycobacteriales</taxon>
        <taxon>Mycobacteriaceae</taxon>
        <taxon>Mycobacterium</taxon>
    </lineage>
</organism>
<reference evidence="2 3" key="1">
    <citation type="submission" date="2017-01" db="EMBL/GenBank/DDBJ databases">
        <authorList>
            <consortium name="Urmite Genomes"/>
        </authorList>
    </citation>
    <scope>NUCLEOTIDE SEQUENCE [LARGE SCALE GENOMIC DNA]</scope>
    <source>
        <strain evidence="2 3">AB308</strain>
    </source>
</reference>
<evidence type="ECO:0000313" key="2">
    <source>
        <dbReference type="EMBL" id="SPM28092.1"/>
    </source>
</evidence>
<feature type="compositionally biased region" description="Low complexity" evidence="1">
    <location>
        <begin position="82"/>
        <end position="95"/>
    </location>
</feature>
<accession>A0A2U3N9C5</accession>
<dbReference type="RefSeq" id="WP_077098903.1">
    <property type="nucleotide sequence ID" value="NZ_LT717699.1"/>
</dbReference>
<proteinExistence type="predicted"/>
<feature type="region of interest" description="Disordered" evidence="1">
    <location>
        <begin position="61"/>
        <end position="95"/>
    </location>
</feature>
<name>A0A2U3N9C5_9MYCO</name>
<gene>
    <name evidence="2" type="ORF">MTAB308_1577</name>
</gene>
<keyword evidence="3" id="KW-1185">Reference proteome</keyword>
<evidence type="ECO:0000256" key="1">
    <source>
        <dbReference type="SAM" id="MobiDB-lite"/>
    </source>
</evidence>
<dbReference type="OrthoDB" id="4730506at2"/>
<sequence>MTESDFEAAVGEAAQDAVWKTQHPLTHHLAEDDPRRAEYLREYHMSVGRQVLKAIENLRRGSAGHEGPMEGAPEVPPNDFHPGAARAARVPSAPR</sequence>
<dbReference type="AlphaFoldDB" id="A0A2U3N9C5"/>
<evidence type="ECO:0000313" key="3">
    <source>
        <dbReference type="Proteomes" id="UP000241595"/>
    </source>
</evidence>
<dbReference type="EMBL" id="FTRV01000010">
    <property type="protein sequence ID" value="SPM28092.1"/>
    <property type="molecule type" value="Genomic_DNA"/>
</dbReference>
<protein>
    <submittedName>
        <fullName evidence="2">Uncharacterized protein</fullName>
    </submittedName>
</protein>
<dbReference type="Proteomes" id="UP000241595">
    <property type="component" value="Unassembled WGS sequence"/>
</dbReference>